<proteinExistence type="predicted"/>
<comment type="caution">
    <text evidence="2">The sequence shown here is derived from an EMBL/GenBank/DDBJ whole genome shotgun (WGS) entry which is preliminary data.</text>
</comment>
<evidence type="ECO:0000313" key="3">
    <source>
        <dbReference type="Proteomes" id="UP001189429"/>
    </source>
</evidence>
<organism evidence="2 3">
    <name type="scientific">Prorocentrum cordatum</name>
    <dbReference type="NCBI Taxonomy" id="2364126"/>
    <lineage>
        <taxon>Eukaryota</taxon>
        <taxon>Sar</taxon>
        <taxon>Alveolata</taxon>
        <taxon>Dinophyceae</taxon>
        <taxon>Prorocentrales</taxon>
        <taxon>Prorocentraceae</taxon>
        <taxon>Prorocentrum</taxon>
    </lineage>
</organism>
<feature type="compositionally biased region" description="Basic and acidic residues" evidence="1">
    <location>
        <begin position="1"/>
        <end position="12"/>
    </location>
</feature>
<name>A0ABN9UCQ7_9DINO</name>
<accession>A0ABN9UCQ7</accession>
<evidence type="ECO:0000313" key="2">
    <source>
        <dbReference type="EMBL" id="CAK0856527.1"/>
    </source>
</evidence>
<feature type="compositionally biased region" description="Basic residues" evidence="1">
    <location>
        <begin position="25"/>
        <end position="44"/>
    </location>
</feature>
<dbReference type="Proteomes" id="UP001189429">
    <property type="component" value="Unassembled WGS sequence"/>
</dbReference>
<feature type="non-terminal residue" evidence="2">
    <location>
        <position position="1"/>
    </location>
</feature>
<sequence>LQDARREQDLRKVAGLIRTPAGQGRPRRACGRGLRGAHRVRRVGRGPAQSEERGEAGTSSGGHLQRRGVVTWRGHLADYAARLEAGGSRQRRLCCLAPRRSWPRESRGDRQRMRFLAEMGGLPPGRAGAEGATAFTVHRVAQSRSLPGR</sequence>
<feature type="region of interest" description="Disordered" evidence="1">
    <location>
        <begin position="1"/>
        <end position="67"/>
    </location>
</feature>
<reference evidence="2" key="1">
    <citation type="submission" date="2023-10" db="EMBL/GenBank/DDBJ databases">
        <authorList>
            <person name="Chen Y."/>
            <person name="Shah S."/>
            <person name="Dougan E. K."/>
            <person name="Thang M."/>
            <person name="Chan C."/>
        </authorList>
    </citation>
    <scope>NUCLEOTIDE SEQUENCE [LARGE SCALE GENOMIC DNA]</scope>
</reference>
<evidence type="ECO:0000256" key="1">
    <source>
        <dbReference type="SAM" id="MobiDB-lite"/>
    </source>
</evidence>
<gene>
    <name evidence="2" type="ORF">PCOR1329_LOCUS46908</name>
</gene>
<protein>
    <submittedName>
        <fullName evidence="2">Uncharacterized protein</fullName>
    </submittedName>
</protein>
<feature type="non-terminal residue" evidence="2">
    <location>
        <position position="149"/>
    </location>
</feature>
<keyword evidence="3" id="KW-1185">Reference proteome</keyword>
<dbReference type="EMBL" id="CAUYUJ010015644">
    <property type="protein sequence ID" value="CAK0856527.1"/>
    <property type="molecule type" value="Genomic_DNA"/>
</dbReference>